<dbReference type="CDD" id="cd00464">
    <property type="entry name" value="SK"/>
    <property type="match status" value="1"/>
</dbReference>
<keyword evidence="5 11" id="KW-0808">Transferase</keyword>
<dbReference type="EMBL" id="JACNLL010000054">
    <property type="protein sequence ID" value="MBC8199473.1"/>
    <property type="molecule type" value="Genomic_DNA"/>
</dbReference>
<dbReference type="HAMAP" id="MF_00109">
    <property type="entry name" value="Shikimate_kinase"/>
    <property type="match status" value="1"/>
</dbReference>
<keyword evidence="4 11" id="KW-0028">Amino-acid biosynthesis</keyword>
<keyword evidence="11" id="KW-0963">Cytoplasm</keyword>
<dbReference type="UniPathway" id="UPA00053">
    <property type="reaction ID" value="UER00088"/>
</dbReference>
<evidence type="ECO:0000256" key="7">
    <source>
        <dbReference type="ARBA" id="ARBA00022777"/>
    </source>
</evidence>
<dbReference type="SUPFAM" id="SSF52540">
    <property type="entry name" value="P-loop containing nucleoside triphosphate hydrolases"/>
    <property type="match status" value="1"/>
</dbReference>
<feature type="binding site" evidence="11">
    <location>
        <position position="156"/>
    </location>
    <ligand>
        <name>ATP</name>
        <dbReference type="ChEBI" id="CHEBI:30616"/>
    </ligand>
</feature>
<feature type="binding site" evidence="11">
    <location>
        <position position="139"/>
    </location>
    <ligand>
        <name>substrate</name>
    </ligand>
</feature>
<dbReference type="GO" id="GO:0009423">
    <property type="term" value="P:chorismate biosynthetic process"/>
    <property type="evidence" value="ECO:0007669"/>
    <property type="project" value="UniProtKB-UniRule"/>
</dbReference>
<comment type="cofactor">
    <cofactor evidence="11">
        <name>Mg(2+)</name>
        <dbReference type="ChEBI" id="CHEBI:18420"/>
    </cofactor>
    <text evidence="11">Binds 1 Mg(2+) ion per subunit.</text>
</comment>
<comment type="function">
    <text evidence="11">Catalyzes the specific phosphorylation of the 3-hydroxyl group of shikimic acid using ATP as a cosubstrate.</text>
</comment>
<dbReference type="EC" id="2.7.1.71" evidence="3 11"/>
<evidence type="ECO:0000256" key="4">
    <source>
        <dbReference type="ARBA" id="ARBA00022605"/>
    </source>
</evidence>
<evidence type="ECO:0000256" key="2">
    <source>
        <dbReference type="ARBA" id="ARBA00006997"/>
    </source>
</evidence>
<dbReference type="PRINTS" id="PR01100">
    <property type="entry name" value="SHIKIMTKNASE"/>
</dbReference>
<accession>A0A8J6N6A6</accession>
<comment type="catalytic activity">
    <reaction evidence="10 11">
        <text>shikimate + ATP = 3-phosphoshikimate + ADP + H(+)</text>
        <dbReference type="Rhea" id="RHEA:13121"/>
        <dbReference type="ChEBI" id="CHEBI:15378"/>
        <dbReference type="ChEBI" id="CHEBI:30616"/>
        <dbReference type="ChEBI" id="CHEBI:36208"/>
        <dbReference type="ChEBI" id="CHEBI:145989"/>
        <dbReference type="ChEBI" id="CHEBI:456216"/>
        <dbReference type="EC" id="2.7.1.71"/>
    </reaction>
</comment>
<comment type="similarity">
    <text evidence="2 11">Belongs to the shikimate kinase family.</text>
</comment>
<comment type="caution">
    <text evidence="12">The sequence shown here is derived from an EMBL/GenBank/DDBJ whole genome shotgun (WGS) entry which is preliminary data.</text>
</comment>
<dbReference type="GO" id="GO:0005829">
    <property type="term" value="C:cytosol"/>
    <property type="evidence" value="ECO:0007669"/>
    <property type="project" value="TreeGrafter"/>
</dbReference>
<feature type="binding site" evidence="11">
    <location>
        <position position="78"/>
    </location>
    <ligand>
        <name>substrate</name>
    </ligand>
</feature>
<keyword evidence="11" id="KW-0460">Magnesium</keyword>
<feature type="binding site" evidence="11">
    <location>
        <position position="56"/>
    </location>
    <ligand>
        <name>substrate</name>
    </ligand>
</feature>
<dbReference type="Proteomes" id="UP000603545">
    <property type="component" value="Unassembled WGS sequence"/>
</dbReference>
<evidence type="ECO:0000256" key="11">
    <source>
        <dbReference type="HAMAP-Rule" id="MF_00109"/>
    </source>
</evidence>
<gene>
    <name evidence="11" type="primary">aroK</name>
    <name evidence="12" type="ORF">H8E80_05440</name>
</gene>
<evidence type="ECO:0000256" key="3">
    <source>
        <dbReference type="ARBA" id="ARBA00012154"/>
    </source>
</evidence>
<sequence>MNIFLIGYRCTGKTCVGKFLAKALGWSFLDADLELVDKHGMTISEIVSKEGWSSFREKEKAIVKRLSVLDKHVIATGGGVILDIENVEQMKKSGTIVWLKATPETIKERILQDQNTEELRPSLTSKGLVEEIEEILLDRKPLYESAMDFSVDTDNRSIDDICRRIMEKLGE</sequence>
<dbReference type="AlphaFoldDB" id="A0A8J6N6A6"/>
<dbReference type="InterPro" id="IPR031322">
    <property type="entry name" value="Shikimate/glucono_kinase"/>
</dbReference>
<comment type="subcellular location">
    <subcellularLocation>
        <location evidence="11">Cytoplasm</location>
    </subcellularLocation>
</comment>
<evidence type="ECO:0000256" key="8">
    <source>
        <dbReference type="ARBA" id="ARBA00022840"/>
    </source>
</evidence>
<dbReference type="PROSITE" id="PS01128">
    <property type="entry name" value="SHIKIMATE_KINASE"/>
    <property type="match status" value="1"/>
</dbReference>
<dbReference type="Gene3D" id="3.40.50.300">
    <property type="entry name" value="P-loop containing nucleotide triphosphate hydrolases"/>
    <property type="match status" value="1"/>
</dbReference>
<evidence type="ECO:0000256" key="6">
    <source>
        <dbReference type="ARBA" id="ARBA00022741"/>
    </source>
</evidence>
<evidence type="ECO:0000256" key="10">
    <source>
        <dbReference type="ARBA" id="ARBA00048567"/>
    </source>
</evidence>
<dbReference type="GO" id="GO:0004765">
    <property type="term" value="F:shikimate kinase activity"/>
    <property type="evidence" value="ECO:0007669"/>
    <property type="project" value="UniProtKB-UniRule"/>
</dbReference>
<reference evidence="12 13" key="1">
    <citation type="submission" date="2020-08" db="EMBL/GenBank/DDBJ databases">
        <title>Bridging the membrane lipid divide: bacteria of the FCB group superphylum have the potential to synthesize archaeal ether lipids.</title>
        <authorList>
            <person name="Villanueva L."/>
            <person name="Von Meijenfeldt F.A.B."/>
            <person name="Westbye A.B."/>
            <person name="Yadav S."/>
            <person name="Hopmans E.C."/>
            <person name="Dutilh B.E."/>
            <person name="Sinninghe Damste J.S."/>
        </authorList>
    </citation>
    <scope>NUCLEOTIDE SEQUENCE [LARGE SCALE GENOMIC DNA]</scope>
    <source>
        <strain evidence="12">NIOZ-UU82</strain>
    </source>
</reference>
<dbReference type="GO" id="GO:0005524">
    <property type="term" value="F:ATP binding"/>
    <property type="evidence" value="ECO:0007669"/>
    <property type="project" value="UniProtKB-UniRule"/>
</dbReference>
<comment type="subunit">
    <text evidence="11">Monomer.</text>
</comment>
<feature type="binding site" evidence="11">
    <location>
        <position position="120"/>
    </location>
    <ligand>
        <name>ATP</name>
        <dbReference type="ChEBI" id="CHEBI:30616"/>
    </ligand>
</feature>
<keyword evidence="7 11" id="KW-0418">Kinase</keyword>
<keyword evidence="9 11" id="KW-0057">Aromatic amino acid biosynthesis</keyword>
<keyword evidence="8 11" id="KW-0067">ATP-binding</keyword>
<protein>
    <recommendedName>
        <fullName evidence="3 11">Shikimate kinase</fullName>
        <shortName evidence="11">SK</shortName>
        <ecNumber evidence="3 11">2.7.1.71</ecNumber>
    </recommendedName>
</protein>
<dbReference type="InterPro" id="IPR000623">
    <property type="entry name" value="Shikimate_kinase/TSH1"/>
</dbReference>
<dbReference type="PANTHER" id="PTHR21087">
    <property type="entry name" value="SHIKIMATE KINASE"/>
    <property type="match status" value="1"/>
</dbReference>
<dbReference type="GO" id="GO:0009073">
    <property type="term" value="P:aromatic amino acid family biosynthetic process"/>
    <property type="evidence" value="ECO:0007669"/>
    <property type="project" value="UniProtKB-KW"/>
</dbReference>
<evidence type="ECO:0000313" key="12">
    <source>
        <dbReference type="EMBL" id="MBC8199473.1"/>
    </source>
</evidence>
<dbReference type="InterPro" id="IPR027417">
    <property type="entry name" value="P-loop_NTPase"/>
</dbReference>
<comment type="pathway">
    <text evidence="1 11">Metabolic intermediate biosynthesis; chorismate biosynthesis; chorismate from D-erythrose 4-phosphate and phosphoenolpyruvate: step 5/7.</text>
</comment>
<evidence type="ECO:0000256" key="1">
    <source>
        <dbReference type="ARBA" id="ARBA00004842"/>
    </source>
</evidence>
<dbReference type="GO" id="GO:0008652">
    <property type="term" value="P:amino acid biosynthetic process"/>
    <property type="evidence" value="ECO:0007669"/>
    <property type="project" value="UniProtKB-KW"/>
</dbReference>
<evidence type="ECO:0000256" key="5">
    <source>
        <dbReference type="ARBA" id="ARBA00022679"/>
    </source>
</evidence>
<name>A0A8J6N6A6_9BACT</name>
<feature type="binding site" evidence="11">
    <location>
        <position position="32"/>
    </location>
    <ligand>
        <name>substrate</name>
    </ligand>
</feature>
<feature type="binding site" evidence="11">
    <location>
        <position position="14"/>
    </location>
    <ligand>
        <name>Mg(2+)</name>
        <dbReference type="ChEBI" id="CHEBI:18420"/>
    </ligand>
</feature>
<keyword evidence="6 11" id="KW-0547">Nucleotide-binding</keyword>
<dbReference type="GO" id="GO:0000287">
    <property type="term" value="F:magnesium ion binding"/>
    <property type="evidence" value="ECO:0007669"/>
    <property type="project" value="UniProtKB-UniRule"/>
</dbReference>
<evidence type="ECO:0000256" key="9">
    <source>
        <dbReference type="ARBA" id="ARBA00023141"/>
    </source>
</evidence>
<feature type="binding site" evidence="11">
    <location>
        <begin position="10"/>
        <end position="15"/>
    </location>
    <ligand>
        <name>ATP</name>
        <dbReference type="ChEBI" id="CHEBI:30616"/>
    </ligand>
</feature>
<proteinExistence type="inferred from homology"/>
<dbReference type="Pfam" id="PF01202">
    <property type="entry name" value="SKI"/>
    <property type="match status" value="1"/>
</dbReference>
<keyword evidence="11" id="KW-0479">Metal-binding</keyword>
<organism evidence="12 13">
    <name type="scientific">Candidatus Desulfaltia bathyphila</name>
    <dbReference type="NCBI Taxonomy" id="2841697"/>
    <lineage>
        <taxon>Bacteria</taxon>
        <taxon>Pseudomonadati</taxon>
        <taxon>Thermodesulfobacteriota</taxon>
        <taxon>Desulfobacteria</taxon>
        <taxon>Desulfobacterales</taxon>
        <taxon>Desulfobacterales incertae sedis</taxon>
        <taxon>Candidatus Desulfaltia</taxon>
    </lineage>
</organism>
<dbReference type="PANTHER" id="PTHR21087:SF16">
    <property type="entry name" value="SHIKIMATE KINASE 1, CHLOROPLASTIC"/>
    <property type="match status" value="1"/>
</dbReference>
<dbReference type="InterPro" id="IPR023000">
    <property type="entry name" value="Shikimate_kinase_CS"/>
</dbReference>
<evidence type="ECO:0000313" key="13">
    <source>
        <dbReference type="Proteomes" id="UP000603545"/>
    </source>
</evidence>